<evidence type="ECO:0000256" key="5">
    <source>
        <dbReference type="ARBA" id="ARBA00022989"/>
    </source>
</evidence>
<dbReference type="SMART" id="SM00563">
    <property type="entry name" value="PlsC"/>
    <property type="match status" value="1"/>
</dbReference>
<feature type="transmembrane region" description="Helical" evidence="7">
    <location>
        <begin position="21"/>
        <end position="39"/>
    </location>
</feature>
<feature type="transmembrane region" description="Helical" evidence="7">
    <location>
        <begin position="364"/>
        <end position="385"/>
    </location>
</feature>
<evidence type="ECO:0000256" key="1">
    <source>
        <dbReference type="ARBA" id="ARBA00004651"/>
    </source>
</evidence>
<dbReference type="InterPro" id="IPR036259">
    <property type="entry name" value="MFS_trans_sf"/>
</dbReference>
<feature type="transmembrane region" description="Helical" evidence="7">
    <location>
        <begin position="155"/>
        <end position="175"/>
    </location>
</feature>
<dbReference type="GO" id="GO:0016746">
    <property type="term" value="F:acyltransferase activity"/>
    <property type="evidence" value="ECO:0007669"/>
    <property type="project" value="InterPro"/>
</dbReference>
<feature type="transmembrane region" description="Helical" evidence="7">
    <location>
        <begin position="329"/>
        <end position="352"/>
    </location>
</feature>
<dbReference type="GO" id="GO:0022857">
    <property type="term" value="F:transmembrane transporter activity"/>
    <property type="evidence" value="ECO:0007669"/>
    <property type="project" value="InterPro"/>
</dbReference>
<gene>
    <name evidence="9" type="ORF">ETSY2_40285</name>
</gene>
<keyword evidence="6 7" id="KW-0472">Membrane</keyword>
<evidence type="ECO:0000313" key="10">
    <source>
        <dbReference type="Proteomes" id="UP000019140"/>
    </source>
</evidence>
<dbReference type="InterPro" id="IPR042099">
    <property type="entry name" value="ANL_N_sf"/>
</dbReference>
<comment type="subcellular location">
    <subcellularLocation>
        <location evidence="1">Cell membrane</location>
        <topology evidence="1">Multi-pass membrane protein</topology>
    </subcellularLocation>
</comment>
<evidence type="ECO:0000313" key="9">
    <source>
        <dbReference type="EMBL" id="ETW99743.1"/>
    </source>
</evidence>
<evidence type="ECO:0000256" key="6">
    <source>
        <dbReference type="ARBA" id="ARBA00023136"/>
    </source>
</evidence>
<dbReference type="CDD" id="cd07989">
    <property type="entry name" value="LPLAT_AGPAT-like"/>
    <property type="match status" value="1"/>
</dbReference>
<evidence type="ECO:0000259" key="8">
    <source>
        <dbReference type="SMART" id="SM00563"/>
    </source>
</evidence>
<dbReference type="InterPro" id="IPR002123">
    <property type="entry name" value="Plipid/glycerol_acylTrfase"/>
</dbReference>
<dbReference type="SUPFAM" id="SSF103473">
    <property type="entry name" value="MFS general substrate transporter"/>
    <property type="match status" value="1"/>
</dbReference>
<dbReference type="GO" id="GO:0005886">
    <property type="term" value="C:plasma membrane"/>
    <property type="evidence" value="ECO:0007669"/>
    <property type="project" value="UniProtKB-SubCell"/>
</dbReference>
<keyword evidence="2" id="KW-0813">Transport</keyword>
<dbReference type="Pfam" id="PF07690">
    <property type="entry name" value="MFS_1"/>
    <property type="match status" value="1"/>
</dbReference>
<feature type="domain" description="Phospholipid/glycerol acyltransferase" evidence="8">
    <location>
        <begin position="449"/>
        <end position="563"/>
    </location>
</feature>
<dbReference type="AlphaFoldDB" id="W4LNT7"/>
<keyword evidence="3" id="KW-1003">Cell membrane</keyword>
<dbReference type="InterPro" id="IPR000873">
    <property type="entry name" value="AMP-dep_synth/lig_dom"/>
</dbReference>
<sequence>MNDTMTQTPEPPIARPAAPRPLFGLLIAQFLGAFNDNIYKMVLSLFAISLAVGTHDSGGYIPVIGAIFVLPYLLFSGYAGHLADVQSKRQVLIGTKFLEIGAMALGCLALWTGNMVLMLTVLFLMSLQSALFSPAKYGIIPEIVPMTALSRVNGVIEMTTFLAIIFGTTIGSLLFTVWQTHLVRIGLVLVGIATIGTLASFRIPRVPPAIAQGVIKPFPLNPWAEIIQGLRRLIPDRPLWLISLGIAYFWFLGALLQMDLLLYGKDVLGATDVQVGLLQTFIAVGIGVGSFAAGRLSGNKVELGLVPLGALGIGLSALALALLPPHFSIAAGLLITLGLAGGLLIVPLNAFVQHRSGSGEKGRLIATINFMSTLGVLLASGVLWTCQTLLGMSADRVLLVFGLGTLVGTGFVVRLLPTFLVRFCLWLLTHTLYRIRIVGQPHVPQQGPALLICNHVSFVDGFLVGACIQRFIRFMVYRGFYEHPALNWLFRAMHAIPIAGGDPERVTDSLERARQALLDGHVVCIFAEGAISRTGNLLPFKRGFERIVADLDVPIIPVHLDRVWGSIFSFKDGRFLWKWPRKLPYPITVSFGAPMPCSTTAFEARQAVIELGCTAATYRHSRHDTLSHRFIATAKQNWPRFCMADANGLSHTFGTVLTESLHVAGWLRRHCPQDTIIGLMAPPSVNCAIANIAVLLAGKTPVHLDETADANLFGSVVEQCQIRTVLTFRHVLESCQPQQDLHWVVMEEVLADRSPGHQRLVRVITRLLPTRLLQWLYTKRDQQHTSLATICFTPQSASASQGTNTPLGTMLNHHNILANLESLDQVFLLSPQDCLLGTLPLHHAFGWTLTLWFPVIAGYGVVYDADPMAAERVGEIVRRHQVTLLLSTPTNCKAYVAHTPDEDFTR</sequence>
<dbReference type="SUPFAM" id="SSF56801">
    <property type="entry name" value="Acetyl-CoA synthetase-like"/>
    <property type="match status" value="1"/>
</dbReference>
<dbReference type="HOGENOM" id="CLU_008489_1_0_7"/>
<dbReference type="InterPro" id="IPR011701">
    <property type="entry name" value="MFS"/>
</dbReference>
<feature type="non-terminal residue" evidence="9">
    <location>
        <position position="906"/>
    </location>
</feature>
<dbReference type="PANTHER" id="PTHR43266">
    <property type="entry name" value="MACROLIDE-EFFLUX PROTEIN"/>
    <property type="match status" value="1"/>
</dbReference>
<dbReference type="SUPFAM" id="SSF69593">
    <property type="entry name" value="Glycerol-3-phosphate (1)-acyltransferase"/>
    <property type="match status" value="1"/>
</dbReference>
<feature type="transmembrane region" description="Helical" evidence="7">
    <location>
        <begin position="303"/>
        <end position="323"/>
    </location>
</feature>
<accession>W4LNT7</accession>
<keyword evidence="10" id="KW-1185">Reference proteome</keyword>
<reference evidence="9 10" key="1">
    <citation type="journal article" date="2014" name="Nature">
        <title>An environmental bacterial taxon with a large and distinct metabolic repertoire.</title>
        <authorList>
            <person name="Wilson M.C."/>
            <person name="Mori T."/>
            <person name="Ruckert C."/>
            <person name="Uria A.R."/>
            <person name="Helf M.J."/>
            <person name="Takada K."/>
            <person name="Gernert C."/>
            <person name="Steffens U.A."/>
            <person name="Heycke N."/>
            <person name="Schmitt S."/>
            <person name="Rinke C."/>
            <person name="Helfrich E.J."/>
            <person name="Brachmann A.O."/>
            <person name="Gurgui C."/>
            <person name="Wakimoto T."/>
            <person name="Kracht M."/>
            <person name="Crusemann M."/>
            <person name="Hentschel U."/>
            <person name="Abe I."/>
            <person name="Matsunaga S."/>
            <person name="Kalinowski J."/>
            <person name="Takeyama H."/>
            <person name="Piel J."/>
        </authorList>
    </citation>
    <scope>NUCLEOTIDE SEQUENCE [LARGE SCALE GENOMIC DNA]</scope>
    <source>
        <strain evidence="10">TSY2</strain>
    </source>
</reference>
<feature type="transmembrane region" description="Helical" evidence="7">
    <location>
        <begin position="276"/>
        <end position="296"/>
    </location>
</feature>
<evidence type="ECO:0000256" key="3">
    <source>
        <dbReference type="ARBA" id="ARBA00022475"/>
    </source>
</evidence>
<feature type="transmembrane region" description="Helical" evidence="7">
    <location>
        <begin position="59"/>
        <end position="79"/>
    </location>
</feature>
<dbReference type="Gene3D" id="3.40.50.12780">
    <property type="entry name" value="N-terminal domain of ligase-like"/>
    <property type="match status" value="1"/>
</dbReference>
<evidence type="ECO:0000256" key="7">
    <source>
        <dbReference type="SAM" id="Phobius"/>
    </source>
</evidence>
<dbReference type="PANTHER" id="PTHR43266:SF2">
    <property type="entry name" value="MAJOR FACILITATOR SUPERFAMILY (MFS) PROFILE DOMAIN-CONTAINING PROTEIN"/>
    <property type="match status" value="1"/>
</dbReference>
<keyword evidence="4 7" id="KW-0812">Transmembrane</keyword>
<dbReference type="Pfam" id="PF00501">
    <property type="entry name" value="AMP-binding"/>
    <property type="match status" value="1"/>
</dbReference>
<organism evidence="9 10">
    <name type="scientific">Candidatus Entotheonella gemina</name>
    <dbReference type="NCBI Taxonomy" id="1429439"/>
    <lineage>
        <taxon>Bacteria</taxon>
        <taxon>Pseudomonadati</taxon>
        <taxon>Nitrospinota/Tectimicrobiota group</taxon>
        <taxon>Candidatus Tectimicrobiota</taxon>
        <taxon>Candidatus Entotheonellia</taxon>
        <taxon>Candidatus Entotheonellales</taxon>
        <taxon>Candidatus Entotheonellaceae</taxon>
        <taxon>Candidatus Entotheonella</taxon>
    </lineage>
</organism>
<evidence type="ECO:0000256" key="2">
    <source>
        <dbReference type="ARBA" id="ARBA00022448"/>
    </source>
</evidence>
<feature type="transmembrane region" description="Helical" evidence="7">
    <location>
        <begin position="239"/>
        <end position="256"/>
    </location>
</feature>
<feature type="transmembrane region" description="Helical" evidence="7">
    <location>
        <begin position="181"/>
        <end position="201"/>
    </location>
</feature>
<proteinExistence type="predicted"/>
<protein>
    <recommendedName>
        <fullName evidence="8">Phospholipid/glycerol acyltransferase domain-containing protein</fullName>
    </recommendedName>
</protein>
<dbReference type="CDD" id="cd06173">
    <property type="entry name" value="MFS_MefA_like"/>
    <property type="match status" value="1"/>
</dbReference>
<dbReference type="Gene3D" id="1.20.1250.20">
    <property type="entry name" value="MFS general substrate transporter like domains"/>
    <property type="match status" value="1"/>
</dbReference>
<feature type="transmembrane region" description="Helical" evidence="7">
    <location>
        <begin position="397"/>
        <end position="428"/>
    </location>
</feature>
<comment type="caution">
    <text evidence="9">The sequence shown here is derived from an EMBL/GenBank/DDBJ whole genome shotgun (WGS) entry which is preliminary data.</text>
</comment>
<dbReference type="Pfam" id="PF01553">
    <property type="entry name" value="Acyltransferase"/>
    <property type="match status" value="1"/>
</dbReference>
<keyword evidence="5 7" id="KW-1133">Transmembrane helix</keyword>
<name>W4LNT7_9BACT</name>
<dbReference type="EMBL" id="AZHX01001796">
    <property type="protein sequence ID" value="ETW99743.1"/>
    <property type="molecule type" value="Genomic_DNA"/>
</dbReference>
<evidence type="ECO:0000256" key="4">
    <source>
        <dbReference type="ARBA" id="ARBA00022692"/>
    </source>
</evidence>
<dbReference type="Proteomes" id="UP000019140">
    <property type="component" value="Unassembled WGS sequence"/>
</dbReference>